<proteinExistence type="predicted"/>
<accession>A0A5M3TDW8</accession>
<reference evidence="2 3" key="1">
    <citation type="journal article" date="2019" name="J Genomics">
        <title>The Draft Genome of a Hydrogen-producing Cyanobacterium, Arthrospira platensis NIES-46.</title>
        <authorList>
            <person name="Suzuki S."/>
            <person name="Yamaguchi H."/>
            <person name="Kawachi M."/>
        </authorList>
    </citation>
    <scope>NUCLEOTIDE SEQUENCE [LARGE SCALE GENOMIC DNA]</scope>
    <source>
        <strain evidence="2 3">NIES-46</strain>
    </source>
</reference>
<evidence type="ECO:0000313" key="3">
    <source>
        <dbReference type="Proteomes" id="UP000326169"/>
    </source>
</evidence>
<keyword evidence="1" id="KW-0812">Transmembrane</keyword>
<keyword evidence="1" id="KW-0472">Membrane</keyword>
<protein>
    <recommendedName>
        <fullName evidence="4">Cytochrome C biogenesis protein transmembrane domain-containing protein</fullName>
    </recommendedName>
</protein>
<keyword evidence="1" id="KW-1133">Transmembrane helix</keyword>
<sequence length="100" mass="10833">MSSPCASPVLFAVLAGAAERGYQLLGTLTMVSYALGYTLLIFLASLFTGLAKQSKRLLNHSEGIIRFGSVALMMTGAYYILTVTKWFLCGYITSHKSSQL</sequence>
<keyword evidence="3" id="KW-1185">Reference proteome</keyword>
<dbReference type="InterPro" id="IPR051790">
    <property type="entry name" value="Cytochrome_c-biogenesis_DsbD"/>
</dbReference>
<gene>
    <name evidence="2" type="ORF">NIES46_42040</name>
</gene>
<comment type="caution">
    <text evidence="2">The sequence shown here is derived from an EMBL/GenBank/DDBJ whole genome shotgun (WGS) entry which is preliminary data.</text>
</comment>
<feature type="transmembrane region" description="Helical" evidence="1">
    <location>
        <begin position="63"/>
        <end position="81"/>
    </location>
</feature>
<dbReference type="RefSeq" id="WP_231852501.1">
    <property type="nucleotide sequence ID" value="NZ_BIMW01000173.1"/>
</dbReference>
<evidence type="ECO:0008006" key="4">
    <source>
        <dbReference type="Google" id="ProtNLM"/>
    </source>
</evidence>
<evidence type="ECO:0000256" key="1">
    <source>
        <dbReference type="SAM" id="Phobius"/>
    </source>
</evidence>
<dbReference type="GeneID" id="301684973"/>
<dbReference type="Proteomes" id="UP000326169">
    <property type="component" value="Unassembled WGS sequence"/>
</dbReference>
<dbReference type="PANTHER" id="PTHR31272">
    <property type="entry name" value="CYTOCHROME C-TYPE BIOGENESIS PROTEIN HI_1454-RELATED"/>
    <property type="match status" value="1"/>
</dbReference>
<dbReference type="EMBL" id="BIMW01000173">
    <property type="protein sequence ID" value="GCE96136.1"/>
    <property type="molecule type" value="Genomic_DNA"/>
</dbReference>
<dbReference type="PANTHER" id="PTHR31272:SF6">
    <property type="entry name" value="CYTOCHROME C-TYPE BIOGENESIS CCDA-LIKE CHLOROPLASTIC PROTEIN"/>
    <property type="match status" value="1"/>
</dbReference>
<name>A0A5M3TDW8_LIMPL</name>
<organism evidence="2 3">
    <name type="scientific">Limnospira platensis NIES-46</name>
    <dbReference type="NCBI Taxonomy" id="1236695"/>
    <lineage>
        <taxon>Bacteria</taxon>
        <taxon>Bacillati</taxon>
        <taxon>Cyanobacteriota</taxon>
        <taxon>Cyanophyceae</taxon>
        <taxon>Oscillatoriophycideae</taxon>
        <taxon>Oscillatoriales</taxon>
        <taxon>Sirenicapillariaceae</taxon>
        <taxon>Limnospira</taxon>
    </lineage>
</organism>
<evidence type="ECO:0000313" key="2">
    <source>
        <dbReference type="EMBL" id="GCE96136.1"/>
    </source>
</evidence>
<feature type="transmembrane region" description="Helical" evidence="1">
    <location>
        <begin position="30"/>
        <end position="51"/>
    </location>
</feature>